<keyword evidence="3" id="KW-1185">Reference proteome</keyword>
<name>A0A3A1Y1H9_9GAMM</name>
<protein>
    <submittedName>
        <fullName evidence="2">Uncharacterized protein</fullName>
    </submittedName>
</protein>
<evidence type="ECO:0000313" key="2">
    <source>
        <dbReference type="EMBL" id="RIY31088.1"/>
    </source>
</evidence>
<sequence>MKFNKTLATTLAVLATLVTVNAQASIDQMDNRYTISAKAEAQLASQEITKVNVNGQTVTARYVTDQDGFQKLVLGEVNADSKIYAVDNLLIQAPASMSVSQINASLKALNYKAQLSA</sequence>
<feature type="signal peptide" evidence="1">
    <location>
        <begin position="1"/>
        <end position="24"/>
    </location>
</feature>
<evidence type="ECO:0000313" key="3">
    <source>
        <dbReference type="Proteomes" id="UP000265691"/>
    </source>
</evidence>
<dbReference type="Proteomes" id="UP000265691">
    <property type="component" value="Unassembled WGS sequence"/>
</dbReference>
<keyword evidence="1" id="KW-0732">Signal</keyword>
<dbReference type="AlphaFoldDB" id="A0A3A1Y1H9"/>
<accession>A0A3A1Y1H9</accession>
<comment type="caution">
    <text evidence="2">The sequence shown here is derived from an EMBL/GenBank/DDBJ whole genome shotgun (WGS) entry which is preliminary data.</text>
</comment>
<evidence type="ECO:0000256" key="1">
    <source>
        <dbReference type="SAM" id="SignalP"/>
    </source>
</evidence>
<dbReference type="RefSeq" id="WP_119525775.1">
    <property type="nucleotide sequence ID" value="NZ_NRHC01000142.1"/>
</dbReference>
<reference evidence="2 3" key="1">
    <citation type="submission" date="2017-08" db="EMBL/GenBank/DDBJ databases">
        <title>Reclassification of Bisgaard taxon 37 and 44.</title>
        <authorList>
            <person name="Christensen H."/>
        </authorList>
    </citation>
    <scope>NUCLEOTIDE SEQUENCE [LARGE SCALE GENOMIC DNA]</scope>
    <source>
        <strain evidence="2 3">B96_3</strain>
    </source>
</reference>
<proteinExistence type="predicted"/>
<organism evidence="2 3">
    <name type="scientific">Psittacicella hinzii</name>
    <dbReference type="NCBI Taxonomy" id="2028575"/>
    <lineage>
        <taxon>Bacteria</taxon>
        <taxon>Pseudomonadati</taxon>
        <taxon>Pseudomonadota</taxon>
        <taxon>Gammaproteobacteria</taxon>
        <taxon>Pasteurellales</taxon>
        <taxon>Psittacicellaceae</taxon>
        <taxon>Psittacicella</taxon>
    </lineage>
</organism>
<gene>
    <name evidence="2" type="ORF">CKF54_07755</name>
</gene>
<feature type="chain" id="PRO_5017206491" evidence="1">
    <location>
        <begin position="25"/>
        <end position="117"/>
    </location>
</feature>
<dbReference type="EMBL" id="NRHC01000142">
    <property type="protein sequence ID" value="RIY31088.1"/>
    <property type="molecule type" value="Genomic_DNA"/>
</dbReference>